<accession>A0A368Q817</accession>
<organism evidence="2">
    <name type="scientific">Setaria italica</name>
    <name type="common">Foxtail millet</name>
    <name type="synonym">Panicum italicum</name>
    <dbReference type="NCBI Taxonomy" id="4555"/>
    <lineage>
        <taxon>Eukaryota</taxon>
        <taxon>Viridiplantae</taxon>
        <taxon>Streptophyta</taxon>
        <taxon>Embryophyta</taxon>
        <taxon>Tracheophyta</taxon>
        <taxon>Spermatophyta</taxon>
        <taxon>Magnoliopsida</taxon>
        <taxon>Liliopsida</taxon>
        <taxon>Poales</taxon>
        <taxon>Poaceae</taxon>
        <taxon>PACMAD clade</taxon>
        <taxon>Panicoideae</taxon>
        <taxon>Panicodae</taxon>
        <taxon>Paniceae</taxon>
        <taxon>Cenchrinae</taxon>
        <taxon>Setaria</taxon>
    </lineage>
</organism>
<feature type="compositionally biased region" description="Basic residues" evidence="1">
    <location>
        <begin position="99"/>
        <end position="110"/>
    </location>
</feature>
<gene>
    <name evidence="2" type="ORF">SETIT_2G388800v2</name>
</gene>
<dbReference type="AlphaFoldDB" id="A0A368Q817"/>
<dbReference type="PANTHER" id="PTHR37256">
    <property type="entry name" value="E1A-BINDING PROTEIN P400-LIKE"/>
    <property type="match status" value="1"/>
</dbReference>
<dbReference type="OrthoDB" id="692030at2759"/>
<evidence type="ECO:0000256" key="1">
    <source>
        <dbReference type="SAM" id="MobiDB-lite"/>
    </source>
</evidence>
<feature type="compositionally biased region" description="Low complexity" evidence="1">
    <location>
        <begin position="83"/>
        <end position="93"/>
    </location>
</feature>
<reference evidence="2" key="2">
    <citation type="submission" date="2015-07" db="EMBL/GenBank/DDBJ databases">
        <authorList>
            <person name="Noorani M."/>
        </authorList>
    </citation>
    <scope>NUCLEOTIDE SEQUENCE</scope>
    <source>
        <strain evidence="2">Yugu1</strain>
    </source>
</reference>
<feature type="compositionally biased region" description="Low complexity" evidence="1">
    <location>
        <begin position="7"/>
        <end position="32"/>
    </location>
</feature>
<evidence type="ECO:0000313" key="2">
    <source>
        <dbReference type="EMBL" id="RCV13964.1"/>
    </source>
</evidence>
<dbReference type="EMBL" id="CM003529">
    <property type="protein sequence ID" value="RCV13964.1"/>
    <property type="molecule type" value="Genomic_DNA"/>
</dbReference>
<reference evidence="2" key="1">
    <citation type="journal article" date="2012" name="Nat. Biotechnol.">
        <title>Reference genome sequence of the model plant Setaria.</title>
        <authorList>
            <person name="Bennetzen J.L."/>
            <person name="Schmutz J."/>
            <person name="Wang H."/>
            <person name="Percifield R."/>
            <person name="Hawkins J."/>
            <person name="Pontaroli A.C."/>
            <person name="Estep M."/>
            <person name="Feng L."/>
            <person name="Vaughn J.N."/>
            <person name="Grimwood J."/>
            <person name="Jenkins J."/>
            <person name="Barry K."/>
            <person name="Lindquist E."/>
            <person name="Hellsten U."/>
            <person name="Deshpande S."/>
            <person name="Wang X."/>
            <person name="Wu X."/>
            <person name="Mitros T."/>
            <person name="Triplett J."/>
            <person name="Yang X."/>
            <person name="Ye C.Y."/>
            <person name="Mauro-Herrera M."/>
            <person name="Wang L."/>
            <person name="Li P."/>
            <person name="Sharma M."/>
            <person name="Sharma R."/>
            <person name="Ronald P.C."/>
            <person name="Panaud O."/>
            <person name="Kellogg E.A."/>
            <person name="Brutnell T.P."/>
            <person name="Doust A.N."/>
            <person name="Tuskan G.A."/>
            <person name="Rokhsar D."/>
            <person name="Devos K.M."/>
        </authorList>
    </citation>
    <scope>NUCLEOTIDE SEQUENCE [LARGE SCALE GENOMIC DNA]</scope>
    <source>
        <strain evidence="2">Yugu1</strain>
    </source>
</reference>
<proteinExistence type="predicted"/>
<protein>
    <submittedName>
        <fullName evidence="2">Uncharacterized protein</fullName>
    </submittedName>
</protein>
<feature type="region of interest" description="Disordered" evidence="1">
    <location>
        <begin position="1"/>
        <end position="33"/>
    </location>
</feature>
<dbReference type="PANTHER" id="PTHR37256:SF4">
    <property type="entry name" value="HYDROXYPROLINE-RICH GLYCOPROTEIN FAMILY PROTEIN"/>
    <property type="match status" value="1"/>
</dbReference>
<name>A0A368Q817_SETIT</name>
<sequence>MATGGHPSTSRLASSTSSPLFSSSFSNSSSTNQEELSGAYYIRSLVKKHLMSSSSSPARSLHEDHHLNTMANTTIPHDHHRPQTQQEQAEQPPVAMKPLVKKQARRRTHASRPYQERLLNMAEARREIVNALKIHRANMRHQPCTYQHQADTLPPLRQSPLQQLQQQEQQRQEVQVVFQDRSQAVEEGGALLAPASYASYSDHQLRNPLAHWISSAAPAGSCYSSPILPYYDTPLEAPMRTAMGDLEQLARSLPAQPLGLNLSFQGFGGSVVDGSRDCEGLFGVPVIQSTSPAASSYSSPATEMASGTYGSPVLISTAEKYSSSVDAPAALIAPVLDDGGTQSAGETQGVEWWGEATTAWWSKALLESMEIGGEVAEGGAVGCTPEDVAAAAAGLPAAEWRWLCDDSVGEQGTVTGTDDKPPDFIEMLADGDYYACCYDDGRCRSDGCDGITLPCMDGIGDIEGSDGEWFSCS</sequence>
<feature type="region of interest" description="Disordered" evidence="1">
    <location>
        <begin position="72"/>
        <end position="113"/>
    </location>
</feature>
<dbReference type="KEGG" id="sita:105913821"/>